<dbReference type="PANTHER" id="PTHR43715">
    <property type="entry name" value="GDP-MANNOSE 4,6-DEHYDRATASE"/>
    <property type="match status" value="1"/>
</dbReference>
<accession>X1AUH8</accession>
<keyword evidence="4" id="KW-0456">Lyase</keyword>
<feature type="non-terminal residue" evidence="6">
    <location>
        <position position="1"/>
    </location>
</feature>
<dbReference type="GO" id="GO:0042351">
    <property type="term" value="P:'de novo' GDP-L-fucose biosynthetic process"/>
    <property type="evidence" value="ECO:0007669"/>
    <property type="project" value="TreeGrafter"/>
</dbReference>
<evidence type="ECO:0000256" key="4">
    <source>
        <dbReference type="ARBA" id="ARBA00023239"/>
    </source>
</evidence>
<proteinExistence type="inferred from homology"/>
<dbReference type="InterPro" id="IPR036291">
    <property type="entry name" value="NAD(P)-bd_dom_sf"/>
</dbReference>
<organism evidence="6">
    <name type="scientific">marine sediment metagenome</name>
    <dbReference type="NCBI Taxonomy" id="412755"/>
    <lineage>
        <taxon>unclassified sequences</taxon>
        <taxon>metagenomes</taxon>
        <taxon>ecological metagenomes</taxon>
    </lineage>
</organism>
<gene>
    <name evidence="6" type="ORF">S01H4_36429</name>
</gene>
<dbReference type="PANTHER" id="PTHR43715:SF1">
    <property type="entry name" value="GDP-MANNOSE 4,6 DEHYDRATASE"/>
    <property type="match status" value="1"/>
</dbReference>
<dbReference type="AlphaFoldDB" id="X1AUH8"/>
<dbReference type="Pfam" id="PF16363">
    <property type="entry name" value="GDP_Man_Dehyd"/>
    <property type="match status" value="1"/>
</dbReference>
<name>X1AUH8_9ZZZZ</name>
<reference evidence="6" key="1">
    <citation type="journal article" date="2014" name="Front. Microbiol.">
        <title>High frequency of phylogenetically diverse reductive dehalogenase-homologous genes in deep subseafloor sedimentary metagenomes.</title>
        <authorList>
            <person name="Kawai M."/>
            <person name="Futagami T."/>
            <person name="Toyoda A."/>
            <person name="Takaki Y."/>
            <person name="Nishi S."/>
            <person name="Hori S."/>
            <person name="Arai W."/>
            <person name="Tsubouchi T."/>
            <person name="Morono Y."/>
            <person name="Uchiyama I."/>
            <person name="Ito T."/>
            <person name="Fujiyama A."/>
            <person name="Inagaki F."/>
            <person name="Takami H."/>
        </authorList>
    </citation>
    <scope>NUCLEOTIDE SEQUENCE</scope>
    <source>
        <strain evidence="6">Expedition CK06-06</strain>
    </source>
</reference>
<evidence type="ECO:0000256" key="1">
    <source>
        <dbReference type="ARBA" id="ARBA00001937"/>
    </source>
</evidence>
<dbReference type="Gene3D" id="3.90.25.10">
    <property type="entry name" value="UDP-galactose 4-epimerase, domain 1"/>
    <property type="match status" value="1"/>
</dbReference>
<dbReference type="EMBL" id="BART01019472">
    <property type="protein sequence ID" value="GAG86594.1"/>
    <property type="molecule type" value="Genomic_DNA"/>
</dbReference>
<evidence type="ECO:0000256" key="2">
    <source>
        <dbReference type="ARBA" id="ARBA00009263"/>
    </source>
</evidence>
<evidence type="ECO:0000259" key="5">
    <source>
        <dbReference type="Pfam" id="PF16363"/>
    </source>
</evidence>
<dbReference type="InterPro" id="IPR016040">
    <property type="entry name" value="NAD(P)-bd_dom"/>
</dbReference>
<dbReference type="InterPro" id="IPR006368">
    <property type="entry name" value="GDP_Man_deHydtase"/>
</dbReference>
<protein>
    <recommendedName>
        <fullName evidence="3">GDP-mannose 4,6-dehydratase</fullName>
        <ecNumber evidence="3">4.2.1.47</ecNumber>
    </recommendedName>
</protein>
<comment type="similarity">
    <text evidence="2">Belongs to the NAD(P)-dependent epimerase/dehydratase family. GDP-mannose 4,6-dehydratase subfamily.</text>
</comment>
<feature type="domain" description="NAD(P)-binding" evidence="5">
    <location>
        <begin position="34"/>
        <end position="90"/>
    </location>
</feature>
<sequence>EWKGKGIDETGIIKTIDLDKAKELIGYSSNENNYLKDFTKELKPGDQVVAVDPNYYRPTEVDLLIGDPAKAEKLLGWKAKTKFEELVKLMIKSDMEKVLRRGF</sequence>
<evidence type="ECO:0000313" key="6">
    <source>
        <dbReference type="EMBL" id="GAG86594.1"/>
    </source>
</evidence>
<evidence type="ECO:0000256" key="3">
    <source>
        <dbReference type="ARBA" id="ARBA00011989"/>
    </source>
</evidence>
<dbReference type="SUPFAM" id="SSF51735">
    <property type="entry name" value="NAD(P)-binding Rossmann-fold domains"/>
    <property type="match status" value="1"/>
</dbReference>
<dbReference type="EC" id="4.2.1.47" evidence="3"/>
<comment type="caution">
    <text evidence="6">The sequence shown here is derived from an EMBL/GenBank/DDBJ whole genome shotgun (WGS) entry which is preliminary data.</text>
</comment>
<dbReference type="Gene3D" id="3.40.50.720">
    <property type="entry name" value="NAD(P)-binding Rossmann-like Domain"/>
    <property type="match status" value="1"/>
</dbReference>
<dbReference type="GO" id="GO:0008446">
    <property type="term" value="F:GDP-mannose 4,6-dehydratase activity"/>
    <property type="evidence" value="ECO:0007669"/>
    <property type="project" value="UniProtKB-EC"/>
</dbReference>
<comment type="cofactor">
    <cofactor evidence="1">
        <name>NADP(+)</name>
        <dbReference type="ChEBI" id="CHEBI:58349"/>
    </cofactor>
</comment>